<feature type="domain" description="J" evidence="7">
    <location>
        <begin position="41"/>
        <end position="105"/>
    </location>
</feature>
<name>A0A9N9ABR2_9GLOM</name>
<comment type="caution">
    <text evidence="8">The sequence shown here is derived from an EMBL/GenBank/DDBJ whole genome shotgun (WGS) entry which is preliminary data.</text>
</comment>
<dbReference type="InterPro" id="IPR051100">
    <property type="entry name" value="DnaJ_subfamily_B/C"/>
</dbReference>
<evidence type="ECO:0000256" key="6">
    <source>
        <dbReference type="SAM" id="MobiDB-lite"/>
    </source>
</evidence>
<organism evidence="8 9">
    <name type="scientific">Paraglomus brasilianum</name>
    <dbReference type="NCBI Taxonomy" id="144538"/>
    <lineage>
        <taxon>Eukaryota</taxon>
        <taxon>Fungi</taxon>
        <taxon>Fungi incertae sedis</taxon>
        <taxon>Mucoromycota</taxon>
        <taxon>Glomeromycotina</taxon>
        <taxon>Glomeromycetes</taxon>
        <taxon>Paraglomerales</taxon>
        <taxon>Paraglomeraceae</taxon>
        <taxon>Paraglomus</taxon>
    </lineage>
</organism>
<dbReference type="Pfam" id="PF09320">
    <property type="entry name" value="DUF1977"/>
    <property type="match status" value="1"/>
</dbReference>
<dbReference type="InterPro" id="IPR001623">
    <property type="entry name" value="DnaJ_domain"/>
</dbReference>
<evidence type="ECO:0000313" key="8">
    <source>
        <dbReference type="EMBL" id="CAG8523151.1"/>
    </source>
</evidence>
<feature type="region of interest" description="Disordered" evidence="6">
    <location>
        <begin position="1"/>
        <end position="29"/>
    </location>
</feature>
<dbReference type="Pfam" id="PF00226">
    <property type="entry name" value="DnaJ"/>
    <property type="match status" value="1"/>
</dbReference>
<evidence type="ECO:0000313" key="9">
    <source>
        <dbReference type="Proteomes" id="UP000789739"/>
    </source>
</evidence>
<dbReference type="InterPro" id="IPR018253">
    <property type="entry name" value="DnaJ_domain_CS"/>
</dbReference>
<dbReference type="InterPro" id="IPR036869">
    <property type="entry name" value="J_dom_sf"/>
</dbReference>
<keyword evidence="4" id="KW-1133">Transmembrane helix</keyword>
<dbReference type="PANTHER" id="PTHR43908">
    <property type="entry name" value="AT29763P-RELATED"/>
    <property type="match status" value="1"/>
</dbReference>
<evidence type="ECO:0000256" key="4">
    <source>
        <dbReference type="ARBA" id="ARBA00022989"/>
    </source>
</evidence>
<reference evidence="8" key="1">
    <citation type="submission" date="2021-06" db="EMBL/GenBank/DDBJ databases">
        <authorList>
            <person name="Kallberg Y."/>
            <person name="Tangrot J."/>
            <person name="Rosling A."/>
        </authorList>
    </citation>
    <scope>NUCLEOTIDE SEQUENCE</scope>
    <source>
        <strain evidence="8">BR232B</strain>
    </source>
</reference>
<dbReference type="GO" id="GO:0005789">
    <property type="term" value="C:endoplasmic reticulum membrane"/>
    <property type="evidence" value="ECO:0007669"/>
    <property type="project" value="UniProtKB-SubCell"/>
</dbReference>
<gene>
    <name evidence="8" type="ORF">PBRASI_LOCUS3733</name>
</gene>
<accession>A0A9N9ABR2</accession>
<keyword evidence="9" id="KW-1185">Reference proteome</keyword>
<evidence type="ECO:0000256" key="3">
    <source>
        <dbReference type="ARBA" id="ARBA00022824"/>
    </source>
</evidence>
<dbReference type="InterPro" id="IPR015399">
    <property type="entry name" value="DUF1977_DnaJ-like"/>
</dbReference>
<dbReference type="FunFam" id="1.10.287.110:FF:000070">
    <property type="entry name" value="Endoplasmic reticulum protein, putative"/>
    <property type="match status" value="1"/>
</dbReference>
<dbReference type="Proteomes" id="UP000789739">
    <property type="component" value="Unassembled WGS sequence"/>
</dbReference>
<comment type="subcellular location">
    <subcellularLocation>
        <location evidence="1">Endoplasmic reticulum membrane</location>
        <topology evidence="1">Single-pass membrane protein</topology>
    </subcellularLocation>
</comment>
<dbReference type="SUPFAM" id="SSF46565">
    <property type="entry name" value="Chaperone J-domain"/>
    <property type="match status" value="1"/>
</dbReference>
<dbReference type="GO" id="GO:0071218">
    <property type="term" value="P:cellular response to misfolded protein"/>
    <property type="evidence" value="ECO:0007669"/>
    <property type="project" value="TreeGrafter"/>
</dbReference>
<evidence type="ECO:0000256" key="2">
    <source>
        <dbReference type="ARBA" id="ARBA00022692"/>
    </source>
</evidence>
<dbReference type="SMART" id="SM00271">
    <property type="entry name" value="DnaJ"/>
    <property type="match status" value="1"/>
</dbReference>
<dbReference type="PRINTS" id="PR00625">
    <property type="entry name" value="JDOMAIN"/>
</dbReference>
<keyword evidence="3" id="KW-0256">Endoplasmic reticulum</keyword>
<dbReference type="AlphaFoldDB" id="A0A9N9ABR2"/>
<evidence type="ECO:0000256" key="5">
    <source>
        <dbReference type="ARBA" id="ARBA00023136"/>
    </source>
</evidence>
<dbReference type="Gene3D" id="1.10.287.110">
    <property type="entry name" value="DnaJ domain"/>
    <property type="match status" value="1"/>
</dbReference>
<keyword evidence="2" id="KW-0812">Transmembrane</keyword>
<dbReference type="GO" id="GO:0030544">
    <property type="term" value="F:Hsp70 protein binding"/>
    <property type="evidence" value="ECO:0007669"/>
    <property type="project" value="TreeGrafter"/>
</dbReference>
<sequence>MEEPTSRASTSREHKQGRQSRDFTTEQSKAVKRIRACGSSNYYEVLEISRDASEAEIKRAYRKLALQMHPDKNGAPGADEAFKMVSKAFQVLSDPQKRAIFDANGSDPDSSTARMQSRAYARASSAFGNGPVELTPEELFNMFFNGDLSGFHSATFVSPGFPARRYPPGRRTANEDDTHAPSGWVTFLQLLPLLLLFLFSISSNIFVPPHDPLPEFSLREIPPYTQERYTNVLRVKYYVNPKTFGGLEQQPRKLHGLEDNVENTYVRNLSHRCLQEEVKKNKLVREAAGWFFYDTEKMERAKLMKMPNCDELEALKRRHYAS</sequence>
<dbReference type="CDD" id="cd06257">
    <property type="entry name" value="DnaJ"/>
    <property type="match status" value="1"/>
</dbReference>
<dbReference type="PROSITE" id="PS00636">
    <property type="entry name" value="DNAJ_1"/>
    <property type="match status" value="1"/>
</dbReference>
<proteinExistence type="predicted"/>
<evidence type="ECO:0000256" key="1">
    <source>
        <dbReference type="ARBA" id="ARBA00004389"/>
    </source>
</evidence>
<dbReference type="EMBL" id="CAJVPI010000349">
    <property type="protein sequence ID" value="CAG8523151.1"/>
    <property type="molecule type" value="Genomic_DNA"/>
</dbReference>
<dbReference type="OrthoDB" id="1507364at2759"/>
<feature type="compositionally biased region" description="Basic and acidic residues" evidence="6">
    <location>
        <begin position="10"/>
        <end position="24"/>
    </location>
</feature>
<dbReference type="PANTHER" id="PTHR43908:SF3">
    <property type="entry name" value="AT29763P-RELATED"/>
    <property type="match status" value="1"/>
</dbReference>
<protein>
    <submittedName>
        <fullName evidence="8">1434_t:CDS:1</fullName>
    </submittedName>
</protein>
<dbReference type="PROSITE" id="PS50076">
    <property type="entry name" value="DNAJ_2"/>
    <property type="match status" value="1"/>
</dbReference>
<keyword evidence="5" id="KW-0472">Membrane</keyword>
<evidence type="ECO:0000259" key="7">
    <source>
        <dbReference type="PROSITE" id="PS50076"/>
    </source>
</evidence>